<dbReference type="PANTHER" id="PTHR43685:SF2">
    <property type="entry name" value="GLYCOSYLTRANSFERASE 2-LIKE DOMAIN-CONTAINING PROTEIN"/>
    <property type="match status" value="1"/>
</dbReference>
<dbReference type="Proteomes" id="UP000250006">
    <property type="component" value="Unassembled WGS sequence"/>
</dbReference>
<proteinExistence type="predicted"/>
<feature type="domain" description="Glycosyltransferase 2-like" evidence="1">
    <location>
        <begin position="4"/>
        <end position="127"/>
    </location>
</feature>
<dbReference type="GO" id="GO:0016740">
    <property type="term" value="F:transferase activity"/>
    <property type="evidence" value="ECO:0007669"/>
    <property type="project" value="UniProtKB-KW"/>
</dbReference>
<dbReference type="Gene3D" id="3.90.550.10">
    <property type="entry name" value="Spore Coat Polysaccharide Biosynthesis Protein SpsA, Chain A"/>
    <property type="match status" value="1"/>
</dbReference>
<organism evidence="2 3">
    <name type="scientific">Actinomyces bovis</name>
    <dbReference type="NCBI Taxonomy" id="1658"/>
    <lineage>
        <taxon>Bacteria</taxon>
        <taxon>Bacillati</taxon>
        <taxon>Actinomycetota</taxon>
        <taxon>Actinomycetes</taxon>
        <taxon>Actinomycetales</taxon>
        <taxon>Actinomycetaceae</taxon>
        <taxon>Actinomyces</taxon>
    </lineage>
</organism>
<keyword evidence="2" id="KW-0808">Transferase</keyword>
<reference evidence="2 3" key="1">
    <citation type="submission" date="2018-06" db="EMBL/GenBank/DDBJ databases">
        <authorList>
            <consortium name="Pathogen Informatics"/>
            <person name="Doyle S."/>
        </authorList>
    </citation>
    <scope>NUCLEOTIDE SEQUENCE [LARGE SCALE GENOMIC DNA]</scope>
    <source>
        <strain evidence="2 3">NCTC11535</strain>
    </source>
</reference>
<evidence type="ECO:0000259" key="1">
    <source>
        <dbReference type="Pfam" id="PF00535"/>
    </source>
</evidence>
<gene>
    <name evidence="2" type="ORF">NCTC11535_00977</name>
</gene>
<dbReference type="Pfam" id="PF00535">
    <property type="entry name" value="Glycos_transf_2"/>
    <property type="match status" value="1"/>
</dbReference>
<keyword evidence="3" id="KW-1185">Reference proteome</keyword>
<dbReference type="SUPFAM" id="SSF53448">
    <property type="entry name" value="Nucleotide-diphospho-sugar transferases"/>
    <property type="match status" value="1"/>
</dbReference>
<comment type="caution">
    <text evidence="2">The sequence shown here is derived from an EMBL/GenBank/DDBJ whole genome shotgun (WGS) entry which is preliminary data.</text>
</comment>
<accession>A0ABY1VMI2</accession>
<evidence type="ECO:0000313" key="3">
    <source>
        <dbReference type="Proteomes" id="UP000250006"/>
    </source>
</evidence>
<evidence type="ECO:0000313" key="2">
    <source>
        <dbReference type="EMBL" id="SPT53314.1"/>
    </source>
</evidence>
<dbReference type="InterPro" id="IPR029044">
    <property type="entry name" value="Nucleotide-diphossugar_trans"/>
</dbReference>
<sequence>MLDIMLPFWGEPHYLYETVQAVLGQTDPRWRLTVVDDCYPDPEVAKYFEALEDERITYVRNESNLGITQNYQKCLSLASEEHLVFLGCDDVPHPGYVARVHKLLEHFPQATIIQPGVQIIDSNGSVVRPLADVVKELVAPSARSPRLLGGESLAVSLLHADWLYWPSLVFRREVLERTPFRPGFPIIQDLALVLDIVIAGGTLLRDPEVTFSYRRHSGSASSVALFDGRRFSGEQEYFALAQKLVRKNGWKRAARAAKLHSTSRLHALTLLPTALRMRDRQALGTLSRHAFKP</sequence>
<name>A0ABY1VMI2_9ACTO</name>
<dbReference type="InterPro" id="IPR001173">
    <property type="entry name" value="Glyco_trans_2-like"/>
</dbReference>
<dbReference type="InterPro" id="IPR050834">
    <property type="entry name" value="Glycosyltransf_2"/>
</dbReference>
<protein>
    <submittedName>
        <fullName evidence="2">Glycosyl transferase</fullName>
    </submittedName>
</protein>
<dbReference type="PANTHER" id="PTHR43685">
    <property type="entry name" value="GLYCOSYLTRANSFERASE"/>
    <property type="match status" value="1"/>
</dbReference>
<dbReference type="RefSeq" id="WP_111836260.1">
    <property type="nucleotide sequence ID" value="NZ_UAPQ01000006.1"/>
</dbReference>
<dbReference type="EMBL" id="UAPQ01000006">
    <property type="protein sequence ID" value="SPT53314.1"/>
    <property type="molecule type" value="Genomic_DNA"/>
</dbReference>